<keyword evidence="5 6" id="KW-0472">Membrane</keyword>
<name>A0A6N6RM49_9FLAO</name>
<evidence type="ECO:0000256" key="6">
    <source>
        <dbReference type="SAM" id="Phobius"/>
    </source>
</evidence>
<comment type="subcellular location">
    <subcellularLocation>
        <location evidence="1">Cell membrane</location>
        <topology evidence="1">Multi-pass membrane protein</topology>
    </subcellularLocation>
</comment>
<gene>
    <name evidence="8" type="ORF">F8C67_02595</name>
</gene>
<protein>
    <recommendedName>
        <fullName evidence="7">Cardiolipin synthase N-terminal domain-containing protein</fullName>
    </recommendedName>
</protein>
<evidence type="ECO:0000313" key="9">
    <source>
        <dbReference type="Proteomes" id="UP000468650"/>
    </source>
</evidence>
<comment type="caution">
    <text evidence="8">The sequence shown here is derived from an EMBL/GenBank/DDBJ whole genome shotgun (WGS) entry which is preliminary data.</text>
</comment>
<feature type="transmembrane region" description="Helical" evidence="6">
    <location>
        <begin position="42"/>
        <end position="62"/>
    </location>
</feature>
<accession>A0A6N6RM49</accession>
<feature type="domain" description="Cardiolipin synthase N-terminal" evidence="7">
    <location>
        <begin position="23"/>
        <end position="64"/>
    </location>
</feature>
<organism evidence="8 9">
    <name type="scientific">Phaeocystidibacter luteus</name>
    <dbReference type="NCBI Taxonomy" id="911197"/>
    <lineage>
        <taxon>Bacteria</taxon>
        <taxon>Pseudomonadati</taxon>
        <taxon>Bacteroidota</taxon>
        <taxon>Flavobacteriia</taxon>
        <taxon>Flavobacteriales</taxon>
        <taxon>Phaeocystidibacteraceae</taxon>
        <taxon>Phaeocystidibacter</taxon>
    </lineage>
</organism>
<evidence type="ECO:0000313" key="8">
    <source>
        <dbReference type="EMBL" id="KAB2814649.1"/>
    </source>
</evidence>
<evidence type="ECO:0000256" key="1">
    <source>
        <dbReference type="ARBA" id="ARBA00004651"/>
    </source>
</evidence>
<dbReference type="AlphaFoldDB" id="A0A6N6RM49"/>
<evidence type="ECO:0000256" key="5">
    <source>
        <dbReference type="ARBA" id="ARBA00023136"/>
    </source>
</evidence>
<evidence type="ECO:0000256" key="4">
    <source>
        <dbReference type="ARBA" id="ARBA00022989"/>
    </source>
</evidence>
<reference evidence="8 9" key="1">
    <citation type="submission" date="2019-09" db="EMBL/GenBank/DDBJ databases">
        <title>Genomes of family Cryomorphaceae.</title>
        <authorList>
            <person name="Bowman J.P."/>
        </authorList>
    </citation>
    <scope>NUCLEOTIDE SEQUENCE [LARGE SCALE GENOMIC DNA]</scope>
    <source>
        <strain evidence="8 9">LMG 25704</strain>
    </source>
</reference>
<evidence type="ECO:0000256" key="3">
    <source>
        <dbReference type="ARBA" id="ARBA00022692"/>
    </source>
</evidence>
<dbReference type="InterPro" id="IPR027379">
    <property type="entry name" value="CLS_N"/>
</dbReference>
<dbReference type="GO" id="GO:0005886">
    <property type="term" value="C:plasma membrane"/>
    <property type="evidence" value="ECO:0007669"/>
    <property type="project" value="UniProtKB-SubCell"/>
</dbReference>
<feature type="transmembrane region" description="Helical" evidence="6">
    <location>
        <begin position="6"/>
        <end position="30"/>
    </location>
</feature>
<proteinExistence type="predicted"/>
<sequence length="74" mass="8758">MDFVVSGTGVIMTIILVLAYFAVFYTIYDVNKQKQFSGTQRFMWVFFLLFFSLISLFIYWTAGRPRNTSTYNRD</sequence>
<dbReference type="Pfam" id="PF13396">
    <property type="entry name" value="PLDc_N"/>
    <property type="match status" value="1"/>
</dbReference>
<keyword evidence="4 6" id="KW-1133">Transmembrane helix</keyword>
<evidence type="ECO:0000256" key="2">
    <source>
        <dbReference type="ARBA" id="ARBA00022475"/>
    </source>
</evidence>
<dbReference type="EMBL" id="WBVO01000001">
    <property type="protein sequence ID" value="KAB2814649.1"/>
    <property type="molecule type" value="Genomic_DNA"/>
</dbReference>
<evidence type="ECO:0000259" key="7">
    <source>
        <dbReference type="Pfam" id="PF13396"/>
    </source>
</evidence>
<keyword evidence="2" id="KW-1003">Cell membrane</keyword>
<keyword evidence="3 6" id="KW-0812">Transmembrane</keyword>
<dbReference type="RefSeq" id="WP_151666228.1">
    <property type="nucleotide sequence ID" value="NZ_WBVO01000001.1"/>
</dbReference>
<dbReference type="Proteomes" id="UP000468650">
    <property type="component" value="Unassembled WGS sequence"/>
</dbReference>
<keyword evidence="9" id="KW-1185">Reference proteome</keyword>